<feature type="region of interest" description="Disordered" evidence="1">
    <location>
        <begin position="72"/>
        <end position="112"/>
    </location>
</feature>
<organism evidence="2 3">
    <name type="scientific">Glossina austeni</name>
    <name type="common">Savannah tsetse fly</name>
    <dbReference type="NCBI Taxonomy" id="7395"/>
    <lineage>
        <taxon>Eukaryota</taxon>
        <taxon>Metazoa</taxon>
        <taxon>Ecdysozoa</taxon>
        <taxon>Arthropoda</taxon>
        <taxon>Hexapoda</taxon>
        <taxon>Insecta</taxon>
        <taxon>Pterygota</taxon>
        <taxon>Neoptera</taxon>
        <taxon>Endopterygota</taxon>
        <taxon>Diptera</taxon>
        <taxon>Brachycera</taxon>
        <taxon>Muscomorpha</taxon>
        <taxon>Hippoboscoidea</taxon>
        <taxon>Glossinidae</taxon>
        <taxon>Glossina</taxon>
    </lineage>
</organism>
<dbReference type="EnsemblMetazoa" id="GAUT028414-RA">
    <property type="protein sequence ID" value="GAUT028414-PA"/>
    <property type="gene ID" value="GAUT028414"/>
</dbReference>
<dbReference type="STRING" id="7395.A0A1A9V7I9"/>
<accession>A0A1A9V7I9</accession>
<sequence length="198" mass="22040">MSSGNTPDLTGYSTSNNPITDDTGNEQQSKAISQVDKIPHLKVEVKLIPACQPKVRQVSEIGNIRKKDDAVETYETRNTKPNNSHRSNLASQNKGHKVSQESQNAGNTKSTQTVANTPIEMPTRHLLPARFDLFLRFPCGMPSDFFFKPLLEAPEKSRCKCIFHDVLCFAYGKNESHCHSGGMEENPNFRQAVSHPGK</sequence>
<dbReference type="Proteomes" id="UP000078200">
    <property type="component" value="Unassembled WGS sequence"/>
</dbReference>
<dbReference type="VEuPathDB" id="VectorBase:GAUT028414"/>
<feature type="region of interest" description="Disordered" evidence="1">
    <location>
        <begin position="1"/>
        <end position="33"/>
    </location>
</feature>
<feature type="compositionally biased region" description="Polar residues" evidence="1">
    <location>
        <begin position="1"/>
        <end position="32"/>
    </location>
</feature>
<name>A0A1A9V7I9_GLOAU</name>
<evidence type="ECO:0000313" key="2">
    <source>
        <dbReference type="EnsemblMetazoa" id="GAUT028414-PA"/>
    </source>
</evidence>
<feature type="compositionally biased region" description="Polar residues" evidence="1">
    <location>
        <begin position="79"/>
        <end position="93"/>
    </location>
</feature>
<reference evidence="2" key="1">
    <citation type="submission" date="2020-05" db="UniProtKB">
        <authorList>
            <consortium name="EnsemblMetazoa"/>
        </authorList>
    </citation>
    <scope>IDENTIFICATION</scope>
    <source>
        <strain evidence="2">TTRI</strain>
    </source>
</reference>
<keyword evidence="3" id="KW-1185">Reference proteome</keyword>
<evidence type="ECO:0000313" key="3">
    <source>
        <dbReference type="Proteomes" id="UP000078200"/>
    </source>
</evidence>
<dbReference type="AlphaFoldDB" id="A0A1A9V7I9"/>
<proteinExistence type="predicted"/>
<protein>
    <submittedName>
        <fullName evidence="2">Uncharacterized protein</fullName>
    </submittedName>
</protein>
<feature type="compositionally biased region" description="Polar residues" evidence="1">
    <location>
        <begin position="100"/>
        <end position="112"/>
    </location>
</feature>
<evidence type="ECO:0000256" key="1">
    <source>
        <dbReference type="SAM" id="MobiDB-lite"/>
    </source>
</evidence>